<dbReference type="eggNOG" id="COG0366">
    <property type="taxonomic scope" value="Bacteria"/>
</dbReference>
<dbReference type="InterPro" id="IPR017853">
    <property type="entry name" value="GH"/>
</dbReference>
<accession>B3QV59</accession>
<dbReference type="PANTHER" id="PTHR47786">
    <property type="entry name" value="ALPHA-1,4-GLUCAN:MALTOSE-1-PHOSPHATE MALTOSYLTRANSFERASE"/>
    <property type="match status" value="1"/>
</dbReference>
<dbReference type="PANTHER" id="PTHR47786:SF2">
    <property type="entry name" value="GLYCOSYL HYDROLASE FAMILY 13 CATALYTIC DOMAIN-CONTAINING PROTEIN"/>
    <property type="match status" value="1"/>
</dbReference>
<dbReference type="Proteomes" id="UP000001208">
    <property type="component" value="Chromosome"/>
</dbReference>
<dbReference type="InterPro" id="IPR006047">
    <property type="entry name" value="GH13_cat_dom"/>
</dbReference>
<sequence>MSNAVKYPLVFEVNAHVWLRELSHKTGSPVSLSTIPHSEIQKWADQNINAVWLMGVWTRSPKGKEVALHHDGLHFDYTKALPGWTENDIDASPYSIVDYKVSPEFGGESALARLRERLAEYNIKLILDFVPNHTALDHPWIASKPEYYVQVSKEAYEKAPDLFFSPNENQFLAYGRDPYFPPWTDTAQLNYANSDCRSAMLATLKEIASQCDGVRCDMAMLMLKEIYNGIWGNLTGKMQEEFWELAIREIKSQYPNFLFIAEAYWDKEWELQQLGFDFIYDKRFYDRLKSGDIQGLKTHLNADMAFQQKLVRFIENHDEERAAVSLKNNHKVAAMVTLTSPGMRLVHQGQQEGFKTKLPVQLANPKQEPQNADIYGFYERLFRVMRQTPVTRGEFHLIDLKEHDNPDVIAFERRNGVKTRHFITVANFSDRPTTLSFNTDAFSNIFSYEHIEVVSTELLCSPQFDISPDSLTVRLRPHEGLLFVTH</sequence>
<dbReference type="SUPFAM" id="SSF51011">
    <property type="entry name" value="Glycosyl hydrolase domain"/>
    <property type="match status" value="1"/>
</dbReference>
<dbReference type="STRING" id="517418.Ctha_0542"/>
<proteinExistence type="predicted"/>
<keyword evidence="3" id="KW-1185">Reference proteome</keyword>
<evidence type="ECO:0000313" key="2">
    <source>
        <dbReference type="EMBL" id="ACF13013.1"/>
    </source>
</evidence>
<dbReference type="CAZy" id="GH13">
    <property type="family name" value="Glycoside Hydrolase Family 13"/>
</dbReference>
<dbReference type="KEGG" id="cts:Ctha_0542"/>
<dbReference type="AlphaFoldDB" id="B3QV59"/>
<dbReference type="OrthoDB" id="9805159at2"/>
<reference evidence="2 3" key="1">
    <citation type="submission" date="2008-06" db="EMBL/GenBank/DDBJ databases">
        <title>Complete sequence of Chloroherpeton thalassium ATCC 35110.</title>
        <authorList>
            <consortium name="US DOE Joint Genome Institute"/>
            <person name="Lucas S."/>
            <person name="Copeland A."/>
            <person name="Lapidus A."/>
            <person name="Glavina del Rio T."/>
            <person name="Dalin E."/>
            <person name="Tice H."/>
            <person name="Bruce D."/>
            <person name="Goodwin L."/>
            <person name="Pitluck S."/>
            <person name="Schmutz J."/>
            <person name="Larimer F."/>
            <person name="Land M."/>
            <person name="Hauser L."/>
            <person name="Kyrpides N."/>
            <person name="Mikhailova N."/>
            <person name="Liu Z."/>
            <person name="Li T."/>
            <person name="Zhao F."/>
            <person name="Overmann J."/>
            <person name="Bryant D.A."/>
            <person name="Richardson P."/>
        </authorList>
    </citation>
    <scope>NUCLEOTIDE SEQUENCE [LARGE SCALE GENOMIC DNA]</scope>
    <source>
        <strain evidence="3">ATCC 35110 / GB-78</strain>
    </source>
</reference>
<dbReference type="EMBL" id="CP001100">
    <property type="protein sequence ID" value="ACF13013.1"/>
    <property type="molecule type" value="Genomic_DNA"/>
</dbReference>
<dbReference type="CDD" id="cd11347">
    <property type="entry name" value="AmyAc_1"/>
    <property type="match status" value="1"/>
</dbReference>
<dbReference type="RefSeq" id="WP_012499097.1">
    <property type="nucleotide sequence ID" value="NC_011026.1"/>
</dbReference>
<dbReference type="Pfam" id="PF00128">
    <property type="entry name" value="Alpha-amylase"/>
    <property type="match status" value="1"/>
</dbReference>
<dbReference type="HOGENOM" id="CLU_043801_0_0_10"/>
<dbReference type="Gene3D" id="3.20.20.80">
    <property type="entry name" value="Glycosidases"/>
    <property type="match status" value="1"/>
</dbReference>
<evidence type="ECO:0000313" key="3">
    <source>
        <dbReference type="Proteomes" id="UP000001208"/>
    </source>
</evidence>
<feature type="domain" description="Glycosyl hydrolase family 13 catalytic" evidence="1">
    <location>
        <begin position="75"/>
        <end position="383"/>
    </location>
</feature>
<evidence type="ECO:0000259" key="1">
    <source>
        <dbReference type="SMART" id="SM00642"/>
    </source>
</evidence>
<gene>
    <name evidence="2" type="ordered locus">Ctha_0542</name>
</gene>
<dbReference type="SMART" id="SM00642">
    <property type="entry name" value="Aamy"/>
    <property type="match status" value="1"/>
</dbReference>
<protein>
    <submittedName>
        <fullName evidence="2">Alpha amylase catalytic region</fullName>
    </submittedName>
</protein>
<name>B3QV59_CHLT3</name>
<dbReference type="GO" id="GO:0005975">
    <property type="term" value="P:carbohydrate metabolic process"/>
    <property type="evidence" value="ECO:0007669"/>
    <property type="project" value="InterPro"/>
</dbReference>
<organism evidence="2 3">
    <name type="scientific">Chloroherpeton thalassium (strain ATCC 35110 / GB-78)</name>
    <dbReference type="NCBI Taxonomy" id="517418"/>
    <lineage>
        <taxon>Bacteria</taxon>
        <taxon>Pseudomonadati</taxon>
        <taxon>Chlorobiota</taxon>
        <taxon>Chlorobiia</taxon>
        <taxon>Chlorobiales</taxon>
        <taxon>Chloroherpetonaceae</taxon>
        <taxon>Chloroherpeton</taxon>
    </lineage>
</organism>
<dbReference type="SUPFAM" id="SSF51445">
    <property type="entry name" value="(Trans)glycosidases"/>
    <property type="match status" value="1"/>
</dbReference>